<evidence type="ECO:0000256" key="3">
    <source>
        <dbReference type="PROSITE-ProRule" id="PRU00708"/>
    </source>
</evidence>
<dbReference type="Pfam" id="PF12854">
    <property type="entry name" value="PPR_1"/>
    <property type="match status" value="1"/>
</dbReference>
<feature type="repeat" description="PPR" evidence="3">
    <location>
        <begin position="213"/>
        <end position="247"/>
    </location>
</feature>
<dbReference type="Pfam" id="PF13041">
    <property type="entry name" value="PPR_2"/>
    <property type="match status" value="2"/>
</dbReference>
<feature type="repeat" description="PPR" evidence="3">
    <location>
        <begin position="142"/>
        <end position="176"/>
    </location>
</feature>
<evidence type="ECO:0000313" key="4">
    <source>
        <dbReference type="EMBL" id="KAL0318231.1"/>
    </source>
</evidence>
<evidence type="ECO:0000256" key="1">
    <source>
        <dbReference type="ARBA" id="ARBA00007626"/>
    </source>
</evidence>
<evidence type="ECO:0008006" key="5">
    <source>
        <dbReference type="Google" id="ProtNLM"/>
    </source>
</evidence>
<dbReference type="InterPro" id="IPR011990">
    <property type="entry name" value="TPR-like_helical_dom_sf"/>
</dbReference>
<dbReference type="Gene3D" id="1.25.40.10">
    <property type="entry name" value="Tetratricopeptide repeat domain"/>
    <property type="match status" value="3"/>
</dbReference>
<dbReference type="InterPro" id="IPR002885">
    <property type="entry name" value="PPR_rpt"/>
</dbReference>
<organism evidence="4">
    <name type="scientific">Sesamum calycinum</name>
    <dbReference type="NCBI Taxonomy" id="2727403"/>
    <lineage>
        <taxon>Eukaryota</taxon>
        <taxon>Viridiplantae</taxon>
        <taxon>Streptophyta</taxon>
        <taxon>Embryophyta</taxon>
        <taxon>Tracheophyta</taxon>
        <taxon>Spermatophyta</taxon>
        <taxon>Magnoliopsida</taxon>
        <taxon>eudicotyledons</taxon>
        <taxon>Gunneridae</taxon>
        <taxon>Pentapetalae</taxon>
        <taxon>asterids</taxon>
        <taxon>lamiids</taxon>
        <taxon>Lamiales</taxon>
        <taxon>Pedaliaceae</taxon>
        <taxon>Sesamum</taxon>
    </lineage>
</organism>
<comment type="caution">
    <text evidence="4">The sequence shown here is derived from an EMBL/GenBank/DDBJ whole genome shotgun (WGS) entry which is preliminary data.</text>
</comment>
<evidence type="ECO:0000256" key="2">
    <source>
        <dbReference type="ARBA" id="ARBA00022737"/>
    </source>
</evidence>
<feature type="repeat" description="PPR" evidence="3">
    <location>
        <begin position="48"/>
        <end position="82"/>
    </location>
</feature>
<dbReference type="PANTHER" id="PTHR47941">
    <property type="entry name" value="PENTATRICOPEPTIDE REPEAT-CONTAINING PROTEIN 3, MITOCHONDRIAL"/>
    <property type="match status" value="1"/>
</dbReference>
<keyword evidence="2" id="KW-0677">Repeat</keyword>
<accession>A0AAW2LJ77</accession>
<sequence>MGGMAAASAIHLIRRGISANKLGLCNFGRWKDAKDLITEMVDHKIPLNVITFGILVDAFCKEGMVKEAENVVEIMMQRNMSPDVVTCRFADGLKLFKDMQAEQVIPNLVTYNTLLHGLCMNKQIAEAFSFLHIMEEKGVNRDITTYNILIHGLCKDGKVEIARDVFNSLPCKGLQPDVQLYNIIIGSLCQERTCREEAKCLLVEMEKSGCAPNSWTYNVCIQGVLRRKLLVEAKTFLDEMYRRGFSPDATSASMFT</sequence>
<feature type="repeat" description="PPR" evidence="3">
    <location>
        <begin position="107"/>
        <end position="141"/>
    </location>
</feature>
<reference evidence="4" key="1">
    <citation type="submission" date="2020-06" db="EMBL/GenBank/DDBJ databases">
        <authorList>
            <person name="Li T."/>
            <person name="Hu X."/>
            <person name="Zhang T."/>
            <person name="Song X."/>
            <person name="Zhang H."/>
            <person name="Dai N."/>
            <person name="Sheng W."/>
            <person name="Hou X."/>
            <person name="Wei L."/>
        </authorList>
    </citation>
    <scope>NUCLEOTIDE SEQUENCE</scope>
    <source>
        <strain evidence="4">KEN8</strain>
        <tissue evidence="4">Leaf</tissue>
    </source>
</reference>
<dbReference type="AlphaFoldDB" id="A0AAW2LJ77"/>
<name>A0AAW2LJ77_9LAMI</name>
<feature type="repeat" description="PPR" evidence="3">
    <location>
        <begin position="177"/>
        <end position="212"/>
    </location>
</feature>
<protein>
    <recommendedName>
        <fullName evidence="5">Pentatricopeptide repeat-containing protein</fullName>
    </recommendedName>
</protein>
<dbReference type="PROSITE" id="PS51375">
    <property type="entry name" value="PPR"/>
    <property type="match status" value="5"/>
</dbReference>
<proteinExistence type="inferred from homology"/>
<dbReference type="EMBL" id="JACGWM010000028">
    <property type="protein sequence ID" value="KAL0318231.1"/>
    <property type="molecule type" value="Genomic_DNA"/>
</dbReference>
<reference evidence="4" key="2">
    <citation type="journal article" date="2024" name="Plant">
        <title>Genomic evolution and insights into agronomic trait innovations of Sesamum species.</title>
        <authorList>
            <person name="Miao H."/>
            <person name="Wang L."/>
            <person name="Qu L."/>
            <person name="Liu H."/>
            <person name="Sun Y."/>
            <person name="Le M."/>
            <person name="Wang Q."/>
            <person name="Wei S."/>
            <person name="Zheng Y."/>
            <person name="Lin W."/>
            <person name="Duan Y."/>
            <person name="Cao H."/>
            <person name="Xiong S."/>
            <person name="Wang X."/>
            <person name="Wei L."/>
            <person name="Li C."/>
            <person name="Ma Q."/>
            <person name="Ju M."/>
            <person name="Zhao R."/>
            <person name="Li G."/>
            <person name="Mu C."/>
            <person name="Tian Q."/>
            <person name="Mei H."/>
            <person name="Zhang T."/>
            <person name="Gao T."/>
            <person name="Zhang H."/>
        </authorList>
    </citation>
    <scope>NUCLEOTIDE SEQUENCE</scope>
    <source>
        <strain evidence="4">KEN8</strain>
    </source>
</reference>
<gene>
    <name evidence="4" type="ORF">Scaly_2852700</name>
</gene>
<dbReference type="NCBIfam" id="TIGR00756">
    <property type="entry name" value="PPR"/>
    <property type="match status" value="5"/>
</dbReference>
<comment type="similarity">
    <text evidence="1">Belongs to the PPR family. P subfamily.</text>
</comment>
<dbReference type="Pfam" id="PF01535">
    <property type="entry name" value="PPR"/>
    <property type="match status" value="1"/>
</dbReference>